<dbReference type="EMBL" id="MU154524">
    <property type="protein sequence ID" value="KAF9501189.1"/>
    <property type="molecule type" value="Genomic_DNA"/>
</dbReference>
<evidence type="ECO:0000313" key="3">
    <source>
        <dbReference type="Proteomes" id="UP000807025"/>
    </source>
</evidence>
<keyword evidence="3" id="KW-1185">Reference proteome</keyword>
<sequence length="231" mass="26416">MHEPIARSIWCDIIQDKYVNFEKLYASILPGYDHRDEAKEFVSGYAIIKKDSVNVRRPLSDEADWIRVFGAWEAAVIMVYPHRKDELVLYHRYISDLFHAIPSPLTTIRLDAEVRERYARLPFRLDDRTKMDIPLYVQIFRGSPLATAKNKRPLATNSPTSPSKRTSSVCLNWNFSNCADPCPNKRRHGICSECGDKHRARDVDECYSALRASRQRGGGGQDTSRGGPSRS</sequence>
<evidence type="ECO:0000256" key="1">
    <source>
        <dbReference type="SAM" id="MobiDB-lite"/>
    </source>
</evidence>
<name>A0A9P6DJN3_PLEER</name>
<evidence type="ECO:0000313" key="2">
    <source>
        <dbReference type="EMBL" id="KAF9501189.1"/>
    </source>
</evidence>
<protein>
    <submittedName>
        <fullName evidence="2">Uncharacterized protein</fullName>
    </submittedName>
</protein>
<accession>A0A9P6DJN3</accession>
<proteinExistence type="predicted"/>
<comment type="caution">
    <text evidence="2">The sequence shown here is derived from an EMBL/GenBank/DDBJ whole genome shotgun (WGS) entry which is preliminary data.</text>
</comment>
<gene>
    <name evidence="2" type="ORF">BDN71DRAFT_1479744</name>
</gene>
<dbReference type="AlphaFoldDB" id="A0A9P6DJN3"/>
<organism evidence="2 3">
    <name type="scientific">Pleurotus eryngii</name>
    <name type="common">Boletus of the steppes</name>
    <dbReference type="NCBI Taxonomy" id="5323"/>
    <lineage>
        <taxon>Eukaryota</taxon>
        <taxon>Fungi</taxon>
        <taxon>Dikarya</taxon>
        <taxon>Basidiomycota</taxon>
        <taxon>Agaricomycotina</taxon>
        <taxon>Agaricomycetes</taxon>
        <taxon>Agaricomycetidae</taxon>
        <taxon>Agaricales</taxon>
        <taxon>Pleurotineae</taxon>
        <taxon>Pleurotaceae</taxon>
        <taxon>Pleurotus</taxon>
    </lineage>
</organism>
<feature type="region of interest" description="Disordered" evidence="1">
    <location>
        <begin position="210"/>
        <end position="231"/>
    </location>
</feature>
<dbReference type="OrthoDB" id="3058101at2759"/>
<feature type="compositionally biased region" description="Low complexity" evidence="1">
    <location>
        <begin position="222"/>
        <end position="231"/>
    </location>
</feature>
<reference evidence="2" key="1">
    <citation type="submission" date="2020-11" db="EMBL/GenBank/DDBJ databases">
        <authorList>
            <consortium name="DOE Joint Genome Institute"/>
            <person name="Ahrendt S."/>
            <person name="Riley R."/>
            <person name="Andreopoulos W."/>
            <person name="Labutti K."/>
            <person name="Pangilinan J."/>
            <person name="Ruiz-Duenas F.J."/>
            <person name="Barrasa J.M."/>
            <person name="Sanchez-Garcia M."/>
            <person name="Camarero S."/>
            <person name="Miyauchi S."/>
            <person name="Serrano A."/>
            <person name="Linde D."/>
            <person name="Babiker R."/>
            <person name="Drula E."/>
            <person name="Ayuso-Fernandez I."/>
            <person name="Pacheco R."/>
            <person name="Padilla G."/>
            <person name="Ferreira P."/>
            <person name="Barriuso J."/>
            <person name="Kellner H."/>
            <person name="Castanera R."/>
            <person name="Alfaro M."/>
            <person name="Ramirez L."/>
            <person name="Pisabarro A.G."/>
            <person name="Kuo A."/>
            <person name="Tritt A."/>
            <person name="Lipzen A."/>
            <person name="He G."/>
            <person name="Yan M."/>
            <person name="Ng V."/>
            <person name="Cullen D."/>
            <person name="Martin F."/>
            <person name="Rosso M.-N."/>
            <person name="Henrissat B."/>
            <person name="Hibbett D."/>
            <person name="Martinez A.T."/>
            <person name="Grigoriev I.V."/>
        </authorList>
    </citation>
    <scope>NUCLEOTIDE SEQUENCE</scope>
    <source>
        <strain evidence="2">ATCC 90797</strain>
    </source>
</reference>
<dbReference type="Proteomes" id="UP000807025">
    <property type="component" value="Unassembled WGS sequence"/>
</dbReference>